<comment type="caution">
    <text evidence="2">The sequence shown here is derived from an EMBL/GenBank/DDBJ whole genome shotgun (WGS) entry which is preliminary data.</text>
</comment>
<dbReference type="EMBL" id="JAHIBW010000031">
    <property type="protein sequence ID" value="KAG7295102.1"/>
    <property type="molecule type" value="Genomic_DNA"/>
</dbReference>
<reference evidence="2 3" key="1">
    <citation type="submission" date="2021-06" db="EMBL/GenBank/DDBJ databases">
        <title>A haploid diamondback moth (Plutella xylostella L.) genome assembly resolves 31 chromosomes and identifies a diamide resistance mutation.</title>
        <authorList>
            <person name="Ward C.M."/>
            <person name="Perry K.D."/>
            <person name="Baker G."/>
            <person name="Powis K."/>
            <person name="Heckel D.G."/>
            <person name="Baxter S.W."/>
        </authorList>
    </citation>
    <scope>NUCLEOTIDE SEQUENCE [LARGE SCALE GENOMIC DNA]</scope>
    <source>
        <strain evidence="2 3">LV</strain>
        <tissue evidence="2">Single pupa</tissue>
    </source>
</reference>
<dbReference type="Pfam" id="PF20700">
    <property type="entry name" value="Mutator"/>
    <property type="match status" value="1"/>
</dbReference>
<keyword evidence="3" id="KW-1185">Reference proteome</keyword>
<evidence type="ECO:0000313" key="2">
    <source>
        <dbReference type="EMBL" id="KAG7295102.1"/>
    </source>
</evidence>
<dbReference type="InterPro" id="IPR049012">
    <property type="entry name" value="Mutator_transp_dom"/>
</dbReference>
<evidence type="ECO:0000259" key="1">
    <source>
        <dbReference type="Pfam" id="PF20700"/>
    </source>
</evidence>
<accession>A0ABQ7PQ27</accession>
<evidence type="ECO:0000313" key="3">
    <source>
        <dbReference type="Proteomes" id="UP000823941"/>
    </source>
</evidence>
<feature type="domain" description="Mutator-like transposase" evidence="1">
    <location>
        <begin position="4"/>
        <end position="98"/>
    </location>
</feature>
<dbReference type="Proteomes" id="UP000823941">
    <property type="component" value="Chromosome 31"/>
</dbReference>
<name>A0ABQ7PQ27_PLUXY</name>
<proteinExistence type="predicted"/>
<sequence>MFDCNLSYIKIVNEEKAGLNSTFNMICQMCGAKFQVKSSKASESKMDINEEVVAGIMSTGAGYTQLNTVLCHTNIPPMSLRRYQSTHDKVCQWWEKTAP</sequence>
<organism evidence="2 3">
    <name type="scientific">Plutella xylostella</name>
    <name type="common">Diamondback moth</name>
    <name type="synonym">Plutella maculipennis</name>
    <dbReference type="NCBI Taxonomy" id="51655"/>
    <lineage>
        <taxon>Eukaryota</taxon>
        <taxon>Metazoa</taxon>
        <taxon>Ecdysozoa</taxon>
        <taxon>Arthropoda</taxon>
        <taxon>Hexapoda</taxon>
        <taxon>Insecta</taxon>
        <taxon>Pterygota</taxon>
        <taxon>Neoptera</taxon>
        <taxon>Endopterygota</taxon>
        <taxon>Lepidoptera</taxon>
        <taxon>Glossata</taxon>
        <taxon>Ditrysia</taxon>
        <taxon>Yponomeutoidea</taxon>
        <taxon>Plutellidae</taxon>
        <taxon>Plutella</taxon>
    </lineage>
</organism>
<gene>
    <name evidence="2" type="ORF">JYU34_022033</name>
</gene>
<protein>
    <recommendedName>
        <fullName evidence="1">Mutator-like transposase domain-containing protein</fullName>
    </recommendedName>
</protein>